<dbReference type="GO" id="GO:0044774">
    <property type="term" value="P:mitotic DNA integrity checkpoint signaling"/>
    <property type="evidence" value="ECO:0007669"/>
    <property type="project" value="TreeGrafter"/>
</dbReference>
<keyword evidence="2" id="KW-0808">Transferase</keyword>
<dbReference type="PANTHER" id="PTHR46060">
    <property type="entry name" value="MARINER MOS1 TRANSPOSASE-LIKE PROTEIN"/>
    <property type="match status" value="1"/>
</dbReference>
<dbReference type="GO" id="GO:0015074">
    <property type="term" value="P:DNA integration"/>
    <property type="evidence" value="ECO:0007669"/>
    <property type="project" value="TreeGrafter"/>
</dbReference>
<keyword evidence="1" id="KW-1133">Transmembrane helix</keyword>
<dbReference type="GO" id="GO:0044547">
    <property type="term" value="F:DNA topoisomerase binding"/>
    <property type="evidence" value="ECO:0007669"/>
    <property type="project" value="TreeGrafter"/>
</dbReference>
<dbReference type="GO" id="GO:0000729">
    <property type="term" value="P:DNA double-strand break processing"/>
    <property type="evidence" value="ECO:0007669"/>
    <property type="project" value="TreeGrafter"/>
</dbReference>
<dbReference type="GO" id="GO:0000014">
    <property type="term" value="F:single-stranded DNA endodeoxyribonuclease activity"/>
    <property type="evidence" value="ECO:0007669"/>
    <property type="project" value="TreeGrafter"/>
</dbReference>
<dbReference type="GO" id="GO:0003697">
    <property type="term" value="F:single-stranded DNA binding"/>
    <property type="evidence" value="ECO:0007669"/>
    <property type="project" value="TreeGrafter"/>
</dbReference>
<keyword evidence="1" id="KW-0472">Membrane</keyword>
<organism evidence="2 3">
    <name type="scientific">Eumeta variegata</name>
    <name type="common">Bagworm moth</name>
    <name type="synonym">Eumeta japonica</name>
    <dbReference type="NCBI Taxonomy" id="151549"/>
    <lineage>
        <taxon>Eukaryota</taxon>
        <taxon>Metazoa</taxon>
        <taxon>Ecdysozoa</taxon>
        <taxon>Arthropoda</taxon>
        <taxon>Hexapoda</taxon>
        <taxon>Insecta</taxon>
        <taxon>Pterygota</taxon>
        <taxon>Neoptera</taxon>
        <taxon>Endopterygota</taxon>
        <taxon>Lepidoptera</taxon>
        <taxon>Glossata</taxon>
        <taxon>Ditrysia</taxon>
        <taxon>Tineoidea</taxon>
        <taxon>Psychidae</taxon>
        <taxon>Oiketicinae</taxon>
        <taxon>Eumeta</taxon>
    </lineage>
</organism>
<name>A0A4C1TBV5_EUMVA</name>
<dbReference type="GO" id="GO:0005634">
    <property type="term" value="C:nucleus"/>
    <property type="evidence" value="ECO:0007669"/>
    <property type="project" value="TreeGrafter"/>
</dbReference>
<dbReference type="GO" id="GO:0035861">
    <property type="term" value="C:site of double-strand break"/>
    <property type="evidence" value="ECO:0007669"/>
    <property type="project" value="TreeGrafter"/>
</dbReference>
<accession>A0A4C1TBV5</accession>
<proteinExistence type="predicted"/>
<dbReference type="GO" id="GO:0042800">
    <property type="term" value="F:histone H3K4 methyltransferase activity"/>
    <property type="evidence" value="ECO:0007669"/>
    <property type="project" value="TreeGrafter"/>
</dbReference>
<feature type="transmembrane region" description="Helical" evidence="1">
    <location>
        <begin position="101"/>
        <end position="124"/>
    </location>
</feature>
<evidence type="ECO:0000313" key="3">
    <source>
        <dbReference type="Proteomes" id="UP000299102"/>
    </source>
</evidence>
<dbReference type="PANTHER" id="PTHR46060:SF2">
    <property type="entry name" value="HISTONE-LYSINE N-METHYLTRANSFERASE SETMAR"/>
    <property type="match status" value="1"/>
</dbReference>
<keyword evidence="3" id="KW-1185">Reference proteome</keyword>
<keyword evidence="1" id="KW-0812">Transmembrane</keyword>
<evidence type="ECO:0000313" key="2">
    <source>
        <dbReference type="EMBL" id="GBP11595.1"/>
    </source>
</evidence>
<gene>
    <name evidence="2" type="primary">SETMAR</name>
    <name evidence="2" type="ORF">EVAR_71342_1</name>
</gene>
<feature type="transmembrane region" description="Helical" evidence="1">
    <location>
        <begin position="73"/>
        <end position="94"/>
    </location>
</feature>
<evidence type="ECO:0000256" key="1">
    <source>
        <dbReference type="SAM" id="Phobius"/>
    </source>
</evidence>
<keyword evidence="2" id="KW-0489">Methyltransferase</keyword>
<dbReference type="InterPro" id="IPR036397">
    <property type="entry name" value="RNaseH_sf"/>
</dbReference>
<protein>
    <submittedName>
        <fullName evidence="2">Histone-lysine N-methyltransferase SETMAR</fullName>
    </submittedName>
</protein>
<dbReference type="OrthoDB" id="616263at2759"/>
<dbReference type="EMBL" id="BGZK01004917">
    <property type="protein sequence ID" value="GBP11595.1"/>
    <property type="molecule type" value="Genomic_DNA"/>
</dbReference>
<dbReference type="GO" id="GO:0006303">
    <property type="term" value="P:double-strand break repair via nonhomologous end joining"/>
    <property type="evidence" value="ECO:0007669"/>
    <property type="project" value="TreeGrafter"/>
</dbReference>
<dbReference type="GO" id="GO:0031297">
    <property type="term" value="P:replication fork processing"/>
    <property type="evidence" value="ECO:0007669"/>
    <property type="project" value="TreeGrafter"/>
</dbReference>
<comment type="caution">
    <text evidence="2">The sequence shown here is derived from an EMBL/GenBank/DDBJ whole genome shotgun (WGS) entry which is preliminary data.</text>
</comment>
<dbReference type="AlphaFoldDB" id="A0A4C1TBV5"/>
<dbReference type="GO" id="GO:0003690">
    <property type="term" value="F:double-stranded DNA binding"/>
    <property type="evidence" value="ECO:0007669"/>
    <property type="project" value="TreeGrafter"/>
</dbReference>
<dbReference type="GO" id="GO:0032259">
    <property type="term" value="P:methylation"/>
    <property type="evidence" value="ECO:0007669"/>
    <property type="project" value="UniProtKB-KW"/>
</dbReference>
<dbReference type="InterPro" id="IPR052709">
    <property type="entry name" value="Transposase-MT_Hybrid"/>
</dbReference>
<dbReference type="Proteomes" id="UP000299102">
    <property type="component" value="Unassembled WGS sequence"/>
</dbReference>
<dbReference type="GO" id="GO:0000793">
    <property type="term" value="C:condensed chromosome"/>
    <property type="evidence" value="ECO:0007669"/>
    <property type="project" value="TreeGrafter"/>
</dbReference>
<dbReference type="STRING" id="151549.A0A4C1TBV5"/>
<dbReference type="Gene3D" id="3.30.420.10">
    <property type="entry name" value="Ribonuclease H-like superfamily/Ribonuclease H"/>
    <property type="match status" value="1"/>
</dbReference>
<dbReference type="GO" id="GO:0046975">
    <property type="term" value="F:histone H3K36 methyltransferase activity"/>
    <property type="evidence" value="ECO:0007669"/>
    <property type="project" value="TreeGrafter"/>
</dbReference>
<reference evidence="2 3" key="1">
    <citation type="journal article" date="2019" name="Commun. Biol.">
        <title>The bagworm genome reveals a unique fibroin gene that provides high tensile strength.</title>
        <authorList>
            <person name="Kono N."/>
            <person name="Nakamura H."/>
            <person name="Ohtoshi R."/>
            <person name="Tomita M."/>
            <person name="Numata K."/>
            <person name="Arakawa K."/>
        </authorList>
    </citation>
    <scope>NUCLEOTIDE SEQUENCE [LARGE SCALE GENOMIC DNA]</scope>
</reference>
<sequence length="210" mass="23422">MIALPSVVVIAVRRARCYVERFEKAVAGGGRRGSAVDDDPVWSKCPSSRSMLKIPRILRAGSGAEAAVAEPSVLILLAVGLHVAILQEIYVVFATAKAKRIILCLPPVIVQVTISFIPIFQYLYCQKLMGLEQEIEKKWLELFNTNDVVFHNTNVRPHTFLSTQQILREIGWEVLVHPPCSSDLAPLDFHLFRSLQNSLGNVKLTSREDC</sequence>